<dbReference type="NCBIfam" id="TIGR00168">
    <property type="entry name" value="infC"/>
    <property type="match status" value="1"/>
</dbReference>
<feature type="domain" description="Translation initiation factor 3 C-terminal" evidence="8">
    <location>
        <begin position="129"/>
        <end position="213"/>
    </location>
</feature>
<comment type="caution">
    <text evidence="10">The sequence shown here is derived from an EMBL/GenBank/DDBJ whole genome shotgun (WGS) entry which is preliminary data.</text>
</comment>
<dbReference type="InterPro" id="IPR019815">
    <property type="entry name" value="Translation_initiation_fac_3_C"/>
</dbReference>
<organism evidence="10 11">
    <name type="scientific">Acidisoma silvae</name>
    <dbReference type="NCBI Taxonomy" id="2802396"/>
    <lineage>
        <taxon>Bacteria</taxon>
        <taxon>Pseudomonadati</taxon>
        <taxon>Pseudomonadota</taxon>
        <taxon>Alphaproteobacteria</taxon>
        <taxon>Acetobacterales</taxon>
        <taxon>Acidocellaceae</taxon>
        <taxon>Acidisoma</taxon>
    </lineage>
</organism>
<name>A0A963YQZ6_9PROT</name>
<dbReference type="Pfam" id="PF00707">
    <property type="entry name" value="IF3_C"/>
    <property type="match status" value="1"/>
</dbReference>
<dbReference type="GO" id="GO:0016020">
    <property type="term" value="C:membrane"/>
    <property type="evidence" value="ECO:0007669"/>
    <property type="project" value="TreeGrafter"/>
</dbReference>
<evidence type="ECO:0000259" key="9">
    <source>
        <dbReference type="Pfam" id="PF05198"/>
    </source>
</evidence>
<comment type="similarity">
    <text evidence="1 4 6">Belongs to the IF-3 family.</text>
</comment>
<evidence type="ECO:0000256" key="3">
    <source>
        <dbReference type="ARBA" id="ARBA00022917"/>
    </source>
</evidence>
<dbReference type="GO" id="GO:0005829">
    <property type="term" value="C:cytosol"/>
    <property type="evidence" value="ECO:0007669"/>
    <property type="project" value="TreeGrafter"/>
</dbReference>
<dbReference type="FunFam" id="3.10.20.80:FF:000001">
    <property type="entry name" value="Translation initiation factor IF-3"/>
    <property type="match status" value="1"/>
</dbReference>
<dbReference type="Pfam" id="PF05198">
    <property type="entry name" value="IF3_N"/>
    <property type="match status" value="1"/>
</dbReference>
<evidence type="ECO:0000256" key="2">
    <source>
        <dbReference type="ARBA" id="ARBA00022540"/>
    </source>
</evidence>
<evidence type="ECO:0000313" key="10">
    <source>
        <dbReference type="EMBL" id="MCB8875374.1"/>
    </source>
</evidence>
<dbReference type="InterPro" id="IPR036787">
    <property type="entry name" value="T_IF-3_N_sf"/>
</dbReference>
<evidence type="ECO:0000256" key="7">
    <source>
        <dbReference type="SAM" id="MobiDB-lite"/>
    </source>
</evidence>
<dbReference type="FunFam" id="3.30.110.10:FF:000001">
    <property type="entry name" value="Translation initiation factor IF-3"/>
    <property type="match status" value="1"/>
</dbReference>
<dbReference type="EMBL" id="JAESVB010000003">
    <property type="protein sequence ID" value="MCB8875374.1"/>
    <property type="molecule type" value="Genomic_DNA"/>
</dbReference>
<evidence type="ECO:0000256" key="5">
    <source>
        <dbReference type="NCBIfam" id="TIGR00168"/>
    </source>
</evidence>
<dbReference type="GO" id="GO:0043022">
    <property type="term" value="F:ribosome binding"/>
    <property type="evidence" value="ECO:0007669"/>
    <property type="project" value="UniProtKB-ARBA"/>
</dbReference>
<dbReference type="PANTHER" id="PTHR10938">
    <property type="entry name" value="TRANSLATION INITIATION FACTOR IF-3"/>
    <property type="match status" value="1"/>
</dbReference>
<feature type="region of interest" description="Disordered" evidence="7">
    <location>
        <begin position="24"/>
        <end position="59"/>
    </location>
</feature>
<dbReference type="SUPFAM" id="SSF54364">
    <property type="entry name" value="Translation initiation factor IF3, N-terminal domain"/>
    <property type="match status" value="1"/>
</dbReference>
<gene>
    <name evidence="4" type="primary">infC</name>
    <name evidence="10" type="ORF">ASILVAE211_09300</name>
</gene>
<proteinExistence type="inferred from homology"/>
<dbReference type="Gene3D" id="3.30.110.10">
    <property type="entry name" value="Translation initiation factor 3 (IF-3), C-terminal domain"/>
    <property type="match status" value="1"/>
</dbReference>
<dbReference type="Gene3D" id="3.10.20.80">
    <property type="entry name" value="Translation initiation factor 3 (IF-3), N-terminal domain"/>
    <property type="match status" value="1"/>
</dbReference>
<dbReference type="GO" id="GO:0032790">
    <property type="term" value="P:ribosome disassembly"/>
    <property type="evidence" value="ECO:0007669"/>
    <property type="project" value="TreeGrafter"/>
</dbReference>
<dbReference type="AlphaFoldDB" id="A0A963YQZ6"/>
<feature type="compositionally biased region" description="Pro residues" evidence="7">
    <location>
        <begin position="37"/>
        <end position="48"/>
    </location>
</feature>
<reference evidence="10" key="2">
    <citation type="submission" date="2021-01" db="EMBL/GenBank/DDBJ databases">
        <authorList>
            <person name="Mieszkin S."/>
            <person name="Pouder E."/>
            <person name="Alain K."/>
        </authorList>
    </citation>
    <scope>NUCLEOTIDE SEQUENCE</scope>
    <source>
        <strain evidence="10">HW T2.11</strain>
    </source>
</reference>
<keyword evidence="2 4" id="KW-0396">Initiation factor</keyword>
<evidence type="ECO:0000313" key="11">
    <source>
        <dbReference type="Proteomes" id="UP000708298"/>
    </source>
</evidence>
<comment type="subunit">
    <text evidence="4 6">Monomer.</text>
</comment>
<dbReference type="InterPro" id="IPR019814">
    <property type="entry name" value="Translation_initiation_fac_3_N"/>
</dbReference>
<comment type="subcellular location">
    <subcellularLocation>
        <location evidence="4 6">Cytoplasm</location>
    </subcellularLocation>
</comment>
<sequence length="214" mass="24408">MLRLGGCDCIPPCGALSVPPHQHCLPSPTHRQESSIPRPPQAPQPPRNDGPRVNEEIRSPQVRLIDQDGEMIGVMSARDAMQRAFQVGLDLLEISPNAEPPVVKILDFGKFKYEQQKKKNEAKKRQKVVEIKEVKVRPNIDENDYQVKLRAMKSFIGEGDKVKVTLRFRGREMAHQDIGVKVLERIRGDMDDQSKVEQMPKMENRQMVMVLTPR</sequence>
<keyword evidence="4" id="KW-0963">Cytoplasm</keyword>
<dbReference type="PROSITE" id="PS00938">
    <property type="entry name" value="IF3"/>
    <property type="match status" value="1"/>
</dbReference>
<keyword evidence="11" id="KW-1185">Reference proteome</keyword>
<evidence type="ECO:0000256" key="4">
    <source>
        <dbReference type="HAMAP-Rule" id="MF_00080"/>
    </source>
</evidence>
<dbReference type="InterPro" id="IPR001288">
    <property type="entry name" value="Translation_initiation_fac_3"/>
</dbReference>
<dbReference type="InterPro" id="IPR036788">
    <property type="entry name" value="T_IF-3_C_sf"/>
</dbReference>
<dbReference type="Proteomes" id="UP000708298">
    <property type="component" value="Unassembled WGS sequence"/>
</dbReference>
<dbReference type="PANTHER" id="PTHR10938:SF0">
    <property type="entry name" value="TRANSLATION INITIATION FACTOR IF-3, MITOCHONDRIAL"/>
    <property type="match status" value="1"/>
</dbReference>
<evidence type="ECO:0000259" key="8">
    <source>
        <dbReference type="Pfam" id="PF00707"/>
    </source>
</evidence>
<feature type="compositionally biased region" description="Basic and acidic residues" evidence="7">
    <location>
        <begin position="49"/>
        <end position="58"/>
    </location>
</feature>
<dbReference type="HAMAP" id="MF_00080">
    <property type="entry name" value="IF_3"/>
    <property type="match status" value="1"/>
</dbReference>
<protein>
    <recommendedName>
        <fullName evidence="4 5">Translation initiation factor IF-3</fullName>
    </recommendedName>
</protein>
<dbReference type="GO" id="GO:0003743">
    <property type="term" value="F:translation initiation factor activity"/>
    <property type="evidence" value="ECO:0007669"/>
    <property type="project" value="UniProtKB-UniRule"/>
</dbReference>
<comment type="function">
    <text evidence="4 6">IF-3 binds to the 30S ribosomal subunit and shifts the equilibrium between 70S ribosomes and their 50S and 30S subunits in favor of the free subunits, thus enhancing the availability of 30S subunits on which protein synthesis initiation begins.</text>
</comment>
<evidence type="ECO:0000256" key="6">
    <source>
        <dbReference type="RuleBase" id="RU000646"/>
    </source>
</evidence>
<dbReference type="SUPFAM" id="SSF55200">
    <property type="entry name" value="Translation initiation factor IF3, C-terminal domain"/>
    <property type="match status" value="1"/>
</dbReference>
<accession>A0A963YQZ6</accession>
<evidence type="ECO:0000256" key="1">
    <source>
        <dbReference type="ARBA" id="ARBA00005439"/>
    </source>
</evidence>
<feature type="domain" description="Translation initiation factor 3 N-terminal" evidence="9">
    <location>
        <begin position="53"/>
        <end position="122"/>
    </location>
</feature>
<dbReference type="InterPro" id="IPR019813">
    <property type="entry name" value="Translation_initiation_fac3_CS"/>
</dbReference>
<keyword evidence="3 4" id="KW-0648">Protein biosynthesis</keyword>
<reference evidence="10" key="1">
    <citation type="journal article" date="2021" name="Microorganisms">
        <title>Acidisoma silvae sp. nov. and Acidisomacellulosilytica sp. nov., Two Acidophilic Bacteria Isolated from Decaying Wood, Hydrolyzing Cellulose and Producing Poly-3-hydroxybutyrate.</title>
        <authorList>
            <person name="Mieszkin S."/>
            <person name="Pouder E."/>
            <person name="Uroz S."/>
            <person name="Simon-Colin C."/>
            <person name="Alain K."/>
        </authorList>
    </citation>
    <scope>NUCLEOTIDE SEQUENCE</scope>
    <source>
        <strain evidence="10">HW T2.11</strain>
    </source>
</reference>